<gene>
    <name evidence="7" type="ORF">BDZ94DRAFT_1245024</name>
</gene>
<name>A0A9P6CQT1_9AGAR</name>
<dbReference type="GO" id="GO:0005666">
    <property type="term" value="C:RNA polymerase III complex"/>
    <property type="evidence" value="ECO:0007669"/>
    <property type="project" value="InterPro"/>
</dbReference>
<dbReference type="EMBL" id="MU150231">
    <property type="protein sequence ID" value="KAF9468953.1"/>
    <property type="molecule type" value="Genomic_DNA"/>
</dbReference>
<proteinExistence type="inferred from homology"/>
<evidence type="ECO:0000256" key="6">
    <source>
        <dbReference type="SAM" id="MobiDB-lite"/>
    </source>
</evidence>
<dbReference type="GO" id="GO:0006383">
    <property type="term" value="P:transcription by RNA polymerase III"/>
    <property type="evidence" value="ECO:0007669"/>
    <property type="project" value="InterPro"/>
</dbReference>
<evidence type="ECO:0000256" key="1">
    <source>
        <dbReference type="ARBA" id="ARBA00004123"/>
    </source>
</evidence>
<reference evidence="7" key="1">
    <citation type="submission" date="2020-11" db="EMBL/GenBank/DDBJ databases">
        <authorList>
            <consortium name="DOE Joint Genome Institute"/>
            <person name="Ahrendt S."/>
            <person name="Riley R."/>
            <person name="Andreopoulos W."/>
            <person name="Labutti K."/>
            <person name="Pangilinan J."/>
            <person name="Ruiz-Duenas F.J."/>
            <person name="Barrasa J.M."/>
            <person name="Sanchez-Garcia M."/>
            <person name="Camarero S."/>
            <person name="Miyauchi S."/>
            <person name="Serrano A."/>
            <person name="Linde D."/>
            <person name="Babiker R."/>
            <person name="Drula E."/>
            <person name="Ayuso-Fernandez I."/>
            <person name="Pacheco R."/>
            <person name="Padilla G."/>
            <person name="Ferreira P."/>
            <person name="Barriuso J."/>
            <person name="Kellner H."/>
            <person name="Castanera R."/>
            <person name="Alfaro M."/>
            <person name="Ramirez L."/>
            <person name="Pisabarro A.G."/>
            <person name="Kuo A."/>
            <person name="Tritt A."/>
            <person name="Lipzen A."/>
            <person name="He G."/>
            <person name="Yan M."/>
            <person name="Ng V."/>
            <person name="Cullen D."/>
            <person name="Martin F."/>
            <person name="Rosso M.-N."/>
            <person name="Henrissat B."/>
            <person name="Hibbett D."/>
            <person name="Martinez A.T."/>
            <person name="Grigoriev I.V."/>
        </authorList>
    </citation>
    <scope>NUCLEOTIDE SEQUENCE</scope>
    <source>
        <strain evidence="7">CBS 247.69</strain>
    </source>
</reference>
<dbReference type="SUPFAM" id="SSF46785">
    <property type="entry name" value="Winged helix' DNA-binding domain"/>
    <property type="match status" value="1"/>
</dbReference>
<dbReference type="PIRSF" id="PIRSF028763">
    <property type="entry name" value="RNA_pol_Rpc34"/>
    <property type="match status" value="1"/>
</dbReference>
<evidence type="ECO:0000256" key="5">
    <source>
        <dbReference type="ARBA" id="ARBA00023242"/>
    </source>
</evidence>
<evidence type="ECO:0000256" key="3">
    <source>
        <dbReference type="ARBA" id="ARBA00022478"/>
    </source>
</evidence>
<evidence type="ECO:0000313" key="7">
    <source>
        <dbReference type="EMBL" id="KAF9468953.1"/>
    </source>
</evidence>
<comment type="caution">
    <text evidence="7">The sequence shown here is derived from an EMBL/GenBank/DDBJ whole genome shotgun (WGS) entry which is preliminary data.</text>
</comment>
<keyword evidence="3" id="KW-0240">DNA-directed RNA polymerase</keyword>
<keyword evidence="4" id="KW-0804">Transcription</keyword>
<dbReference type="InterPro" id="IPR007832">
    <property type="entry name" value="RNA_pol_Rpc34"/>
</dbReference>
<dbReference type="OrthoDB" id="613763at2759"/>
<accession>A0A9P6CQT1</accession>
<protein>
    <submittedName>
        <fullName evidence="7">RNA polymerase Rpc34</fullName>
    </submittedName>
</protein>
<comment type="subcellular location">
    <subcellularLocation>
        <location evidence="1">Nucleus</location>
    </subcellularLocation>
</comment>
<feature type="region of interest" description="Disordered" evidence="6">
    <location>
        <begin position="246"/>
        <end position="308"/>
    </location>
</feature>
<dbReference type="InterPro" id="IPR016049">
    <property type="entry name" value="RNA_pol_Rpc34-like"/>
</dbReference>
<dbReference type="FunFam" id="1.10.10.10:FF:000116">
    <property type="entry name" value="DNA-directed RNA polymerase III subunit RPC6"/>
    <property type="match status" value="1"/>
</dbReference>
<comment type="similarity">
    <text evidence="2">Belongs to the eukaryotic RPC34/RPC39 RNA polymerase subunit family.</text>
</comment>
<dbReference type="GO" id="GO:0005654">
    <property type="term" value="C:nucleoplasm"/>
    <property type="evidence" value="ECO:0007669"/>
    <property type="project" value="UniProtKB-ARBA"/>
</dbReference>
<dbReference type="PANTHER" id="PTHR12780">
    <property type="entry name" value="RNA POLYMERASE III DNA DIRECTED , 39KD SUBUNIT-RELATED"/>
    <property type="match status" value="1"/>
</dbReference>
<dbReference type="InterPro" id="IPR036390">
    <property type="entry name" value="WH_DNA-bd_sf"/>
</dbReference>
<evidence type="ECO:0000313" key="8">
    <source>
        <dbReference type="Proteomes" id="UP000807353"/>
    </source>
</evidence>
<keyword evidence="8" id="KW-1185">Reference proteome</keyword>
<dbReference type="AlphaFoldDB" id="A0A9P6CQT1"/>
<dbReference type="Pfam" id="PF05158">
    <property type="entry name" value="RNA_pol_Rpc34"/>
    <property type="match status" value="1"/>
</dbReference>
<sequence>MSKRPLNEIESRLHQAVLSRPNKRVTLKQVEAIVPEPTTRTNALNFLLGVGLLISVDKSSTFRAVAREEFIQSQGLSAEENMIFQLIRASENEGIWTKHLKSKTNLHKPAIERCLRSLIAKNFIKRVSSVQHATRKIYMLEGIIPSVTLTGGPWYTNHELDTHFIRHLTEACLKIIRTLSFPKRLTENAKDALYAPSNAPEYPTASHIRNSLRNARLTDTELSVEDVTKLLDILILDGEIERIPIFGPSVGDSDDGSTEEQIERSPQKRKNTSPHDENSSSSKRRFSMKGTEKLELWKNPRGSPNYKKVARTNVSKNGYLSSKSGESIKGTLASTVVNRSGAHDYRKIPQTGSRFQRLGEFKGEDFQYRAIKSEQPPLGWLESPCNHCPAFDFCKAGGPVNPSNCKYFSNWMACDTDPSELF</sequence>
<organism evidence="7 8">
    <name type="scientific">Collybia nuda</name>
    <dbReference type="NCBI Taxonomy" id="64659"/>
    <lineage>
        <taxon>Eukaryota</taxon>
        <taxon>Fungi</taxon>
        <taxon>Dikarya</taxon>
        <taxon>Basidiomycota</taxon>
        <taxon>Agaricomycotina</taxon>
        <taxon>Agaricomycetes</taxon>
        <taxon>Agaricomycetidae</taxon>
        <taxon>Agaricales</taxon>
        <taxon>Tricholomatineae</taxon>
        <taxon>Clitocybaceae</taxon>
        <taxon>Collybia</taxon>
    </lineage>
</organism>
<evidence type="ECO:0000256" key="2">
    <source>
        <dbReference type="ARBA" id="ARBA00011038"/>
    </source>
</evidence>
<evidence type="ECO:0000256" key="4">
    <source>
        <dbReference type="ARBA" id="ARBA00023163"/>
    </source>
</evidence>
<dbReference type="GO" id="GO:0005737">
    <property type="term" value="C:cytoplasm"/>
    <property type="evidence" value="ECO:0007669"/>
    <property type="project" value="UniProtKB-ARBA"/>
</dbReference>
<dbReference type="Proteomes" id="UP000807353">
    <property type="component" value="Unassembled WGS sequence"/>
</dbReference>
<dbReference type="InterPro" id="IPR036388">
    <property type="entry name" value="WH-like_DNA-bd_sf"/>
</dbReference>
<keyword evidence="5" id="KW-0539">Nucleus</keyword>
<dbReference type="Gene3D" id="1.10.10.10">
    <property type="entry name" value="Winged helix-like DNA-binding domain superfamily/Winged helix DNA-binding domain"/>
    <property type="match status" value="1"/>
</dbReference>